<evidence type="ECO:0000313" key="2">
    <source>
        <dbReference type="EMBL" id="CRJ79768.1"/>
    </source>
</evidence>
<dbReference type="AlphaFoldDB" id="A0A0G4KC98"/>
<keyword evidence="3" id="KW-1185">Reference proteome</keyword>
<sequence>MNASQVKTATLGPVKARCSNRRGGPDVPMSPSPPSSIHHLCLSVLSQAAIRWGSAPAVLPGGTRELNLCSLALTLALAHSLRRTSSGNNLLDVPTSESSCTDSPLPSPFFFFSLASQKPWPATSTPGHPICSNPNHEMLRQRIPQTDRSSISAGSASCPTLAANHLRCHTLRDLRDLWYCETSHCPSVLI</sequence>
<feature type="region of interest" description="Disordered" evidence="1">
    <location>
        <begin position="1"/>
        <end position="32"/>
    </location>
</feature>
<evidence type="ECO:0000313" key="3">
    <source>
        <dbReference type="Proteomes" id="UP000044602"/>
    </source>
</evidence>
<protein>
    <submittedName>
        <fullName evidence="2">Uncharacterized protein</fullName>
    </submittedName>
</protein>
<evidence type="ECO:0000256" key="1">
    <source>
        <dbReference type="SAM" id="MobiDB-lite"/>
    </source>
</evidence>
<dbReference type="Proteomes" id="UP000044602">
    <property type="component" value="Unassembled WGS sequence"/>
</dbReference>
<gene>
    <name evidence="2" type="ORF">BN1708_000092</name>
</gene>
<proteinExistence type="predicted"/>
<name>A0A0G4KC98_VERLO</name>
<organism evidence="2 3">
    <name type="scientific">Verticillium longisporum</name>
    <name type="common">Verticillium dahliae var. longisporum</name>
    <dbReference type="NCBI Taxonomy" id="100787"/>
    <lineage>
        <taxon>Eukaryota</taxon>
        <taxon>Fungi</taxon>
        <taxon>Dikarya</taxon>
        <taxon>Ascomycota</taxon>
        <taxon>Pezizomycotina</taxon>
        <taxon>Sordariomycetes</taxon>
        <taxon>Hypocreomycetidae</taxon>
        <taxon>Glomerellales</taxon>
        <taxon>Plectosphaerellaceae</taxon>
        <taxon>Verticillium</taxon>
    </lineage>
</organism>
<dbReference type="EMBL" id="CVQH01000001">
    <property type="protein sequence ID" value="CRJ79768.1"/>
    <property type="molecule type" value="Genomic_DNA"/>
</dbReference>
<accession>A0A0G4KC98</accession>
<reference evidence="2 3" key="1">
    <citation type="submission" date="2015-05" db="EMBL/GenBank/DDBJ databases">
        <authorList>
            <person name="Wang D.B."/>
            <person name="Wang M."/>
        </authorList>
    </citation>
    <scope>NUCLEOTIDE SEQUENCE [LARGE SCALE GENOMIC DNA]</scope>
    <source>
        <strain evidence="2">VL1</strain>
    </source>
</reference>